<reference evidence="7 8" key="2">
    <citation type="submission" date="2018-11" db="EMBL/GenBank/DDBJ databases">
        <authorList>
            <consortium name="Pathogen Informatics"/>
        </authorList>
    </citation>
    <scope>NUCLEOTIDE SEQUENCE [LARGE SCALE GENOMIC DNA]</scope>
    <source>
        <strain evidence="7 8">Egypt</strain>
    </source>
</reference>
<keyword evidence="3" id="KW-0274">FAD</keyword>
<dbReference type="InterPro" id="IPR055275">
    <property type="entry name" value="Ferredox_Rdtase"/>
</dbReference>
<evidence type="ECO:0000313" key="7">
    <source>
        <dbReference type="EMBL" id="VDP92647.1"/>
    </source>
</evidence>
<keyword evidence="5" id="KW-0560">Oxidoreductase</keyword>
<name>A0A183B840_9TREM</name>
<dbReference type="SUPFAM" id="SSF51971">
    <property type="entry name" value="Nucleotide-binding domain"/>
    <property type="match status" value="1"/>
</dbReference>
<dbReference type="InterPro" id="IPR023753">
    <property type="entry name" value="FAD/NAD-binding_dom"/>
</dbReference>
<gene>
    <name evidence="7" type="ORF">ECPE_LOCUS15375</name>
</gene>
<evidence type="ECO:0000313" key="8">
    <source>
        <dbReference type="Proteomes" id="UP000272942"/>
    </source>
</evidence>
<evidence type="ECO:0000313" key="9">
    <source>
        <dbReference type="WBParaSite" id="ECPE_0001541501-mRNA-1"/>
    </source>
</evidence>
<keyword evidence="8" id="KW-1185">Reference proteome</keyword>
<evidence type="ECO:0000256" key="3">
    <source>
        <dbReference type="ARBA" id="ARBA00022827"/>
    </source>
</evidence>
<keyword evidence="4" id="KW-0521">NADP</keyword>
<dbReference type="Pfam" id="PF07992">
    <property type="entry name" value="Pyr_redox_2"/>
    <property type="match status" value="1"/>
</dbReference>
<comment type="cofactor">
    <cofactor evidence="1">
        <name>FAD</name>
        <dbReference type="ChEBI" id="CHEBI:57692"/>
    </cofactor>
</comment>
<dbReference type="PANTHER" id="PTHR48467:SF1">
    <property type="entry name" value="GLUTAMATE SYNTHASE 1 [NADH], CHLOROPLASTIC-LIKE"/>
    <property type="match status" value="1"/>
</dbReference>
<accession>A0A183B840</accession>
<evidence type="ECO:0000256" key="4">
    <source>
        <dbReference type="ARBA" id="ARBA00022857"/>
    </source>
</evidence>
<proteinExistence type="predicted"/>
<dbReference type="GO" id="GO:0016491">
    <property type="term" value="F:oxidoreductase activity"/>
    <property type="evidence" value="ECO:0007669"/>
    <property type="project" value="UniProtKB-KW"/>
</dbReference>
<organism evidence="9">
    <name type="scientific">Echinostoma caproni</name>
    <dbReference type="NCBI Taxonomy" id="27848"/>
    <lineage>
        <taxon>Eukaryota</taxon>
        <taxon>Metazoa</taxon>
        <taxon>Spiralia</taxon>
        <taxon>Lophotrochozoa</taxon>
        <taxon>Platyhelminthes</taxon>
        <taxon>Trematoda</taxon>
        <taxon>Digenea</taxon>
        <taxon>Plagiorchiida</taxon>
        <taxon>Echinostomata</taxon>
        <taxon>Echinostomatoidea</taxon>
        <taxon>Echinostomatidae</taxon>
        <taxon>Echinostoma</taxon>
    </lineage>
</organism>
<dbReference type="EMBL" id="UZAN01060360">
    <property type="protein sequence ID" value="VDP92647.1"/>
    <property type="molecule type" value="Genomic_DNA"/>
</dbReference>
<evidence type="ECO:0000259" key="6">
    <source>
        <dbReference type="Pfam" id="PF07992"/>
    </source>
</evidence>
<evidence type="ECO:0000256" key="5">
    <source>
        <dbReference type="ARBA" id="ARBA00023002"/>
    </source>
</evidence>
<evidence type="ECO:0000256" key="1">
    <source>
        <dbReference type="ARBA" id="ARBA00001974"/>
    </source>
</evidence>
<dbReference type="Proteomes" id="UP000272942">
    <property type="component" value="Unassembled WGS sequence"/>
</dbReference>
<protein>
    <submittedName>
        <fullName evidence="9">Pyr_redox_2 domain-containing protein</fullName>
    </submittedName>
</protein>
<feature type="domain" description="FAD/NAD(P)-binding" evidence="6">
    <location>
        <begin position="29"/>
        <end position="201"/>
    </location>
</feature>
<dbReference type="PANTHER" id="PTHR48467">
    <property type="entry name" value="GLUTAMATE SYNTHASE 1 [NADH], CHLOROPLASTIC-LIKE"/>
    <property type="match status" value="1"/>
</dbReference>
<keyword evidence="2" id="KW-0285">Flavoprotein</keyword>
<sequence>MQLPSIVYRRCFALFRHCPPRCLASTVPQVCIVGSGPSAFYTAQYLLRHHNAVQVDMFEKLPAPFGLVRYGVAPDHPEVKNVINTFTEVAKNRRFHFLGNVAVGKDIRLCELQRAYSVVIMAYGASRDRMLDIPGENLPGVLSAKEFVGWYNGAPGSINVSALSSPSRLICLPLQFRPDLDCETVAIVGIGNVALDVARILLSPIDRLKFLVDLDKANPLDRVRNGKFCDLLFLRSPVRILSRHGSDCTPTGSDPCARSMVARIELAVNRLQSEVIGLASGIVLLFRERFESIKEVPWGIKYQ</sequence>
<evidence type="ECO:0000256" key="2">
    <source>
        <dbReference type="ARBA" id="ARBA00022630"/>
    </source>
</evidence>
<reference evidence="9" key="1">
    <citation type="submission" date="2016-06" db="UniProtKB">
        <authorList>
            <consortium name="WormBaseParasite"/>
        </authorList>
    </citation>
    <scope>IDENTIFICATION</scope>
</reference>
<dbReference type="AlphaFoldDB" id="A0A183B840"/>
<dbReference type="OrthoDB" id="333024at2759"/>
<dbReference type="WBParaSite" id="ECPE_0001541501-mRNA-1">
    <property type="protein sequence ID" value="ECPE_0001541501-mRNA-1"/>
    <property type="gene ID" value="ECPE_0001541501"/>
</dbReference>
<dbReference type="PRINTS" id="PR00419">
    <property type="entry name" value="ADXRDTASE"/>
</dbReference>
<dbReference type="Gene3D" id="3.40.50.720">
    <property type="entry name" value="NAD(P)-binding Rossmann-like Domain"/>
    <property type="match status" value="1"/>
</dbReference>